<organism evidence="1">
    <name type="scientific">Cucumis melo</name>
    <name type="common">Muskmelon</name>
    <dbReference type="NCBI Taxonomy" id="3656"/>
    <lineage>
        <taxon>Eukaryota</taxon>
        <taxon>Viridiplantae</taxon>
        <taxon>Streptophyta</taxon>
        <taxon>Embryophyta</taxon>
        <taxon>Tracheophyta</taxon>
        <taxon>Spermatophyta</taxon>
        <taxon>Magnoliopsida</taxon>
        <taxon>eudicotyledons</taxon>
        <taxon>Gunneridae</taxon>
        <taxon>Pentapetalae</taxon>
        <taxon>rosids</taxon>
        <taxon>fabids</taxon>
        <taxon>Cucurbitales</taxon>
        <taxon>Cucurbitaceae</taxon>
        <taxon>Benincaseae</taxon>
        <taxon>Cucumis</taxon>
    </lineage>
</organism>
<evidence type="ECO:0000313" key="1">
    <source>
        <dbReference type="EnsemblPlants" id="MELO3C028816.2.1"/>
    </source>
</evidence>
<protein>
    <submittedName>
        <fullName evidence="1">Uncharacterized protein</fullName>
    </submittedName>
</protein>
<dbReference type="Gramene" id="MELO3C028816.2.1">
    <property type="protein sequence ID" value="MELO3C028816.2.1"/>
    <property type="gene ID" value="MELO3C028816.2"/>
</dbReference>
<dbReference type="EnsemblPlants" id="MELO3C028816.2.1">
    <property type="protein sequence ID" value="MELO3C028816.2.1"/>
    <property type="gene ID" value="MELO3C028816.2"/>
</dbReference>
<accession>A0A9I9E512</accession>
<proteinExistence type="predicted"/>
<dbReference type="AlphaFoldDB" id="A0A9I9E512"/>
<reference evidence="1" key="1">
    <citation type="submission" date="2023-03" db="UniProtKB">
        <authorList>
            <consortium name="EnsemblPlants"/>
        </authorList>
    </citation>
    <scope>IDENTIFICATION</scope>
</reference>
<name>A0A9I9E512_CUCME</name>
<sequence length="119" mass="13904">MFDVTHVRSLGDKKVVRYNEDGAPIGENEAKLANNEIHHAHKDEPQLLQVPPKKYSFIEQNHWEEFIGSRLSETFQEKRQLQKDRRSKNKYNLRISRKGGEHQAVGVGFFFLQTSFHSP</sequence>